<dbReference type="Proteomes" id="UP000030021">
    <property type="component" value="Unassembled WGS sequence"/>
</dbReference>
<dbReference type="Gene3D" id="3.40.50.2300">
    <property type="match status" value="1"/>
</dbReference>
<dbReference type="InterPro" id="IPR049021">
    <property type="entry name" value="AmiR_N"/>
</dbReference>
<dbReference type="Pfam" id="PF21332">
    <property type="entry name" value="AmiR_N"/>
    <property type="match status" value="1"/>
</dbReference>
<dbReference type="InterPro" id="IPR036388">
    <property type="entry name" value="WH-like_DNA-bd_sf"/>
</dbReference>
<dbReference type="SMART" id="SM01012">
    <property type="entry name" value="ANTAR"/>
    <property type="match status" value="1"/>
</dbReference>
<gene>
    <name evidence="2" type="ORF">rosmuc_03619</name>
</gene>
<dbReference type="Gene3D" id="1.10.10.10">
    <property type="entry name" value="Winged helix-like DNA-binding domain superfamily/Winged helix DNA-binding domain"/>
    <property type="match status" value="1"/>
</dbReference>
<feature type="domain" description="ANTAR" evidence="1">
    <location>
        <begin position="128"/>
        <end position="189"/>
    </location>
</feature>
<name>A0A0A0HFE4_9RHOB</name>
<dbReference type="OrthoDB" id="7366028at2"/>
<comment type="caution">
    <text evidence="2">The sequence shown here is derived from an EMBL/GenBank/DDBJ whole genome shotgun (WGS) entry which is preliminary data.</text>
</comment>
<dbReference type="Pfam" id="PF03861">
    <property type="entry name" value="ANTAR"/>
    <property type="match status" value="1"/>
</dbReference>
<dbReference type="InterPro" id="IPR008327">
    <property type="entry name" value="Sig_transdc_resp-reg_antiterm"/>
</dbReference>
<proteinExistence type="predicted"/>
<dbReference type="InterPro" id="IPR011006">
    <property type="entry name" value="CheY-like_superfamily"/>
</dbReference>
<evidence type="ECO:0000313" key="2">
    <source>
        <dbReference type="EMBL" id="KGM86477.1"/>
    </source>
</evidence>
<evidence type="ECO:0000313" key="3">
    <source>
        <dbReference type="Proteomes" id="UP000030021"/>
    </source>
</evidence>
<dbReference type="GO" id="GO:0003723">
    <property type="term" value="F:RNA binding"/>
    <property type="evidence" value="ECO:0007669"/>
    <property type="project" value="InterPro"/>
</dbReference>
<reference evidence="2 3" key="1">
    <citation type="submission" date="2013-01" db="EMBL/GenBank/DDBJ databases">
        <authorList>
            <person name="Fiebig A."/>
            <person name="Goeker M."/>
            <person name="Klenk H.-P.P."/>
        </authorList>
    </citation>
    <scope>NUCLEOTIDE SEQUENCE [LARGE SCALE GENOMIC DNA]</scope>
    <source>
        <strain evidence="2 3">DSM 17069</strain>
    </source>
</reference>
<dbReference type="PROSITE" id="PS50921">
    <property type="entry name" value="ANTAR"/>
    <property type="match status" value="1"/>
</dbReference>
<dbReference type="eggNOG" id="COG3707">
    <property type="taxonomic scope" value="Bacteria"/>
</dbReference>
<accession>A0A0A0HFE4</accession>
<dbReference type="RefSeq" id="WP_052115396.1">
    <property type="nucleotide sequence ID" value="NZ_KN293982.1"/>
</dbReference>
<dbReference type="SUPFAM" id="SSF52172">
    <property type="entry name" value="CheY-like"/>
    <property type="match status" value="1"/>
</dbReference>
<dbReference type="InterPro" id="IPR005561">
    <property type="entry name" value="ANTAR"/>
</dbReference>
<dbReference type="EMBL" id="AONH01000017">
    <property type="protein sequence ID" value="KGM86477.1"/>
    <property type="molecule type" value="Genomic_DNA"/>
</dbReference>
<sequence length="212" mass="23799">MSKAGEALLRELRSLRVLVLHPSDQERSELVNQLKRIGCTVSVEWPIPTTIDPEINMIFCLVEDASIVTLPWVRPHLAVPVVAIAQFEHPTVIRSLLEIGVTGFIGKPIRTFGVLTALIMARSIHRYERIQSAKIAKLKESLKSHRIIGQAVQTLCRANDIGEGEAYELIRRQATSKRLSMYVISESIINTSELLTLETHKSSNTIQLRSKK</sequence>
<dbReference type="HOGENOM" id="CLU_108803_1_0_5"/>
<evidence type="ECO:0000259" key="1">
    <source>
        <dbReference type="PROSITE" id="PS50921"/>
    </source>
</evidence>
<dbReference type="PIRSF" id="PIRSF036382">
    <property type="entry name" value="RR_antiterm"/>
    <property type="match status" value="1"/>
</dbReference>
<dbReference type="AlphaFoldDB" id="A0A0A0HFE4"/>
<organism evidence="2 3">
    <name type="scientific">Roseovarius mucosus DSM 17069</name>
    <dbReference type="NCBI Taxonomy" id="1288298"/>
    <lineage>
        <taxon>Bacteria</taxon>
        <taxon>Pseudomonadati</taxon>
        <taxon>Pseudomonadota</taxon>
        <taxon>Alphaproteobacteria</taxon>
        <taxon>Rhodobacterales</taxon>
        <taxon>Roseobacteraceae</taxon>
        <taxon>Roseovarius</taxon>
    </lineage>
</organism>
<protein>
    <submittedName>
        <fullName evidence="2">Response regulator with putative antiterminator output domain protein</fullName>
    </submittedName>
</protein>